<feature type="domain" description="Lipocalin-like" evidence="1">
    <location>
        <begin position="33"/>
        <end position="147"/>
    </location>
</feature>
<dbReference type="EMBL" id="JABTCG010000002">
    <property type="protein sequence ID" value="MBD0850029.1"/>
    <property type="molecule type" value="Genomic_DNA"/>
</dbReference>
<dbReference type="Proteomes" id="UP000598350">
    <property type="component" value="Unassembled WGS sequence"/>
</dbReference>
<dbReference type="Pfam" id="PF13648">
    <property type="entry name" value="Lipocalin_4"/>
    <property type="match status" value="1"/>
</dbReference>
<comment type="caution">
    <text evidence="2">The sequence shown here is derived from an EMBL/GenBank/DDBJ whole genome shotgun (WGS) entry which is preliminary data.</text>
</comment>
<protein>
    <submittedName>
        <fullName evidence="2">Lipocalin family protein</fullName>
    </submittedName>
</protein>
<sequence length="167" mass="18495">MMKRTTILYLFAFFFVFSCSTDKGDDLLNEDSIVGTWKFTQLNIDNASSPNEIRLANDVIEVLTASGCEILVFEFKSDNTVTAVAKDFTETGRDVNPEGNGLLIECPTNVETSSSTWELDGDQLTFIDENAMEETITIKLDGDTLTIPAEVVNEDNLEGAEAIFTRK</sequence>
<gene>
    <name evidence="2" type="ORF">HPE63_05050</name>
</gene>
<keyword evidence="3" id="KW-1185">Reference proteome</keyword>
<reference evidence="2 3" key="1">
    <citation type="submission" date="2020-05" db="EMBL/GenBank/DDBJ databases">
        <title>The draft genome sequence of Maribacter arenosus CAU 1321.</title>
        <authorList>
            <person name="Mu L."/>
        </authorList>
    </citation>
    <scope>NUCLEOTIDE SEQUENCE [LARGE SCALE GENOMIC DNA]</scope>
    <source>
        <strain evidence="2 3">CAU 1321</strain>
    </source>
</reference>
<evidence type="ECO:0000313" key="2">
    <source>
        <dbReference type="EMBL" id="MBD0850029.1"/>
    </source>
</evidence>
<organism evidence="2 3">
    <name type="scientific">Maribacter arenosus</name>
    <dbReference type="NCBI Taxonomy" id="1854708"/>
    <lineage>
        <taxon>Bacteria</taxon>
        <taxon>Pseudomonadati</taxon>
        <taxon>Bacteroidota</taxon>
        <taxon>Flavobacteriia</taxon>
        <taxon>Flavobacteriales</taxon>
        <taxon>Flavobacteriaceae</taxon>
        <taxon>Maribacter</taxon>
    </lineage>
</organism>
<dbReference type="PROSITE" id="PS51257">
    <property type="entry name" value="PROKAR_LIPOPROTEIN"/>
    <property type="match status" value="1"/>
</dbReference>
<evidence type="ECO:0000259" key="1">
    <source>
        <dbReference type="Pfam" id="PF13648"/>
    </source>
</evidence>
<evidence type="ECO:0000313" key="3">
    <source>
        <dbReference type="Proteomes" id="UP000598350"/>
    </source>
</evidence>
<accession>A0ABR7V8N4</accession>
<dbReference type="InterPro" id="IPR024311">
    <property type="entry name" value="Lipocalin-like"/>
</dbReference>
<proteinExistence type="predicted"/>
<name>A0ABR7V8N4_9FLAO</name>